<accession>A0A2R4BKH7</accession>
<evidence type="ECO:0000259" key="1">
    <source>
        <dbReference type="Pfam" id="PF01909"/>
    </source>
</evidence>
<keyword evidence="3" id="KW-1185">Reference proteome</keyword>
<name>A0A2R4BKH7_THAAR</name>
<sequence length="110" mass="12135">MASADRTTDPIAASLACLRGRLPPGSRVIVFGSQARGDARADSDLDLLVIEPEVRNRFDEMARLGALLGRQLIPADVVVMSDEAFEQERAQPNTLAWRAVHEGRIHEFPR</sequence>
<dbReference type="Gene3D" id="3.30.460.10">
    <property type="entry name" value="Beta Polymerase, domain 2"/>
    <property type="match status" value="1"/>
</dbReference>
<evidence type="ECO:0000313" key="3">
    <source>
        <dbReference type="Proteomes" id="UP000241885"/>
    </source>
</evidence>
<proteinExistence type="predicted"/>
<dbReference type="InterPro" id="IPR002934">
    <property type="entry name" value="Polymerase_NTP_transf_dom"/>
</dbReference>
<protein>
    <recommendedName>
        <fullName evidence="1">Polymerase nucleotidyl transferase domain-containing protein</fullName>
    </recommendedName>
</protein>
<dbReference type="RefSeq" id="WP_107220155.1">
    <property type="nucleotide sequence ID" value="NZ_CP028339.1"/>
</dbReference>
<dbReference type="EMBL" id="CP028339">
    <property type="protein sequence ID" value="AVR87826.1"/>
    <property type="molecule type" value="Genomic_DNA"/>
</dbReference>
<feature type="domain" description="Polymerase nucleotidyl transferase" evidence="1">
    <location>
        <begin position="22"/>
        <end position="77"/>
    </location>
</feature>
<dbReference type="InterPro" id="IPR043519">
    <property type="entry name" value="NT_sf"/>
</dbReference>
<dbReference type="CDD" id="cd05403">
    <property type="entry name" value="NT_KNTase_like"/>
    <property type="match status" value="1"/>
</dbReference>
<dbReference type="GO" id="GO:0016779">
    <property type="term" value="F:nucleotidyltransferase activity"/>
    <property type="evidence" value="ECO:0007669"/>
    <property type="project" value="InterPro"/>
</dbReference>
<evidence type="ECO:0000313" key="2">
    <source>
        <dbReference type="EMBL" id="AVR87826.1"/>
    </source>
</evidence>
<dbReference type="Proteomes" id="UP000241885">
    <property type="component" value="Chromosome"/>
</dbReference>
<reference evidence="2 3" key="1">
    <citation type="submission" date="2018-03" db="EMBL/GenBank/DDBJ databases">
        <title>Complete genome sequence of Thauera aromatica, a model organism for studying aromatic compound degradation under denitrifying conditions.</title>
        <authorList>
            <person name="Lo H.-Y."/>
            <person name="Goris T."/>
            <person name="Boll M."/>
            <person name="Mueller J.A."/>
        </authorList>
    </citation>
    <scope>NUCLEOTIDE SEQUENCE [LARGE SCALE GENOMIC DNA]</scope>
    <source>
        <strain evidence="2 3">K172</strain>
    </source>
</reference>
<organism evidence="2 3">
    <name type="scientific">Thauera aromatica K172</name>
    <dbReference type="NCBI Taxonomy" id="44139"/>
    <lineage>
        <taxon>Bacteria</taxon>
        <taxon>Pseudomonadati</taxon>
        <taxon>Pseudomonadota</taxon>
        <taxon>Betaproteobacteria</taxon>
        <taxon>Rhodocyclales</taxon>
        <taxon>Zoogloeaceae</taxon>
        <taxon>Thauera</taxon>
    </lineage>
</organism>
<dbReference type="KEGG" id="tak:Tharo_0884"/>
<dbReference type="AlphaFoldDB" id="A0A2R4BKH7"/>
<dbReference type="SUPFAM" id="SSF81301">
    <property type="entry name" value="Nucleotidyltransferase"/>
    <property type="match status" value="1"/>
</dbReference>
<dbReference type="OrthoDB" id="8527314at2"/>
<gene>
    <name evidence="2" type="ORF">Tharo_0884</name>
</gene>
<dbReference type="Pfam" id="PF01909">
    <property type="entry name" value="NTP_transf_2"/>
    <property type="match status" value="1"/>
</dbReference>